<reference evidence="2 3" key="1">
    <citation type="submission" date="2014-09" db="EMBL/GenBank/DDBJ databases">
        <title>Vibrio maritimus JCM 19240. (C210) whole genome shotgun sequence.</title>
        <authorList>
            <person name="Sawabe T."/>
            <person name="Meirelles P."/>
            <person name="Nakanishi M."/>
            <person name="Sayaka M."/>
            <person name="Hattori M."/>
            <person name="Ohkuma M."/>
        </authorList>
    </citation>
    <scope>NUCLEOTIDE SEQUENCE [LARGE SCALE GENOMIC DNA]</scope>
    <source>
        <strain evidence="2 3">JCM 19240</strain>
    </source>
</reference>
<dbReference type="AlphaFoldDB" id="A0A090T5H2"/>
<keyword evidence="3" id="KW-1185">Reference proteome</keyword>
<protein>
    <submittedName>
        <fullName evidence="2">Uncharacterized protein</fullName>
    </submittedName>
</protein>
<sequence>MKVNVFLMRHAKVDGAAASMAILMSVLRLNIIVRRFMLY</sequence>
<gene>
    <name evidence="2" type="ORF">JCM19240_3600</name>
</gene>
<dbReference type="EMBL" id="BBMT01000006">
    <property type="protein sequence ID" value="GAL35230.1"/>
    <property type="molecule type" value="Genomic_DNA"/>
</dbReference>
<comment type="caution">
    <text evidence="2">The sequence shown here is derived from an EMBL/GenBank/DDBJ whole genome shotgun (WGS) entry which is preliminary data.</text>
</comment>
<name>A0A090T5H2_9VIBR</name>
<evidence type="ECO:0000313" key="3">
    <source>
        <dbReference type="Proteomes" id="UP000029224"/>
    </source>
</evidence>
<accession>A0A090T5H2</accession>
<keyword evidence="1" id="KW-0812">Transmembrane</keyword>
<evidence type="ECO:0000256" key="1">
    <source>
        <dbReference type="SAM" id="Phobius"/>
    </source>
</evidence>
<reference evidence="2 3" key="2">
    <citation type="submission" date="2014-09" db="EMBL/GenBank/DDBJ databases">
        <authorList>
            <consortium name="NBRP consortium"/>
            <person name="Sawabe T."/>
            <person name="Meirelles P."/>
            <person name="Nakanishi M."/>
            <person name="Sayaka M."/>
            <person name="Hattori M."/>
            <person name="Ohkuma M."/>
        </authorList>
    </citation>
    <scope>NUCLEOTIDE SEQUENCE [LARGE SCALE GENOMIC DNA]</scope>
    <source>
        <strain evidence="2 3">JCM 19240</strain>
    </source>
</reference>
<proteinExistence type="predicted"/>
<keyword evidence="1" id="KW-0472">Membrane</keyword>
<dbReference type="Proteomes" id="UP000029224">
    <property type="component" value="Unassembled WGS sequence"/>
</dbReference>
<keyword evidence="1" id="KW-1133">Transmembrane helix</keyword>
<organism evidence="2 3">
    <name type="scientific">Vibrio maritimus</name>
    <dbReference type="NCBI Taxonomy" id="990268"/>
    <lineage>
        <taxon>Bacteria</taxon>
        <taxon>Pseudomonadati</taxon>
        <taxon>Pseudomonadota</taxon>
        <taxon>Gammaproteobacteria</taxon>
        <taxon>Vibrionales</taxon>
        <taxon>Vibrionaceae</taxon>
        <taxon>Vibrio</taxon>
    </lineage>
</organism>
<evidence type="ECO:0000313" key="2">
    <source>
        <dbReference type="EMBL" id="GAL35230.1"/>
    </source>
</evidence>
<feature type="transmembrane region" description="Helical" evidence="1">
    <location>
        <begin position="15"/>
        <end position="33"/>
    </location>
</feature>